<gene>
    <name evidence="6" type="ORF">CAAN4_G13190</name>
</gene>
<dbReference type="Gene3D" id="3.50.50.60">
    <property type="entry name" value="FAD/NAD(P)-binding domain"/>
    <property type="match status" value="1"/>
</dbReference>
<sequence length="409" mass="45775">MLDKKIAIVGAGPGGLTLGSILQKRNIPFVIFESDESPEIRDQGGSLDLHPSTGQAAIKECGLYDEFTAISRPEGDYSRVVLPDGTVLRDENLKKKDENVNESVNSGDRPEIDRKDLRDLLLKSIDKSNIIWGKRVSEIRDDSSNKQKTIHFVDGESLQFDLVVGADGAWSKVRRLISDVIPHYSSITLVELWAFNVSKDNPELSDYTGAGTCFMIDENKSVISQRCSNDSIRIYVSLRVDENWQHDSGINWDTPEAARQQLVDGYFNECAHEIKDAIISAKDNLVIRPLYMLPIGYKWVHQVGVTLLGDSAHLMTPFAGEGVNTAMFDALELANAITSGLDLDTSLRNYEKKLFKRAKYYAKDTWRNVQVCFSKNGGEKLNDMFSGKLSAMIPMLLLYVYDTVTSIFE</sequence>
<name>A0ABP0EIG6_9ASCO</name>
<keyword evidence="1" id="KW-0285">Flavoprotein</keyword>
<reference evidence="6 7" key="1">
    <citation type="submission" date="2024-01" db="EMBL/GenBank/DDBJ databases">
        <authorList>
            <consortium name="Genoscope - CEA"/>
            <person name="William W."/>
        </authorList>
    </citation>
    <scope>NUCLEOTIDE SEQUENCE [LARGE SCALE GENOMIC DNA]</scope>
    <source>
        <strain evidence="6 7">29B2s-10</strain>
    </source>
</reference>
<keyword evidence="2" id="KW-0274">FAD</keyword>
<dbReference type="PANTHER" id="PTHR46972">
    <property type="entry name" value="MONOOXYGENASE ASQM-RELATED"/>
    <property type="match status" value="1"/>
</dbReference>
<evidence type="ECO:0000256" key="3">
    <source>
        <dbReference type="ARBA" id="ARBA00023002"/>
    </source>
</evidence>
<keyword evidence="3" id="KW-0560">Oxidoreductase</keyword>
<evidence type="ECO:0000256" key="4">
    <source>
        <dbReference type="ARBA" id="ARBA00023033"/>
    </source>
</evidence>
<proteinExistence type="predicted"/>
<dbReference type="Proteomes" id="UP001497600">
    <property type="component" value="Chromosome G"/>
</dbReference>
<accession>A0ABP0EIG6</accession>
<evidence type="ECO:0000256" key="2">
    <source>
        <dbReference type="ARBA" id="ARBA00022827"/>
    </source>
</evidence>
<evidence type="ECO:0000256" key="1">
    <source>
        <dbReference type="ARBA" id="ARBA00022630"/>
    </source>
</evidence>
<evidence type="ECO:0000313" key="7">
    <source>
        <dbReference type="Proteomes" id="UP001497600"/>
    </source>
</evidence>
<dbReference type="EMBL" id="OZ004259">
    <property type="protein sequence ID" value="CAK7918429.1"/>
    <property type="molecule type" value="Genomic_DNA"/>
</dbReference>
<dbReference type="Pfam" id="PF01494">
    <property type="entry name" value="FAD_binding_3"/>
    <property type="match status" value="1"/>
</dbReference>
<dbReference type="PANTHER" id="PTHR46972:SF1">
    <property type="entry name" value="FAD DEPENDENT OXIDOREDUCTASE DOMAIN-CONTAINING PROTEIN"/>
    <property type="match status" value="1"/>
</dbReference>
<keyword evidence="7" id="KW-1185">Reference proteome</keyword>
<dbReference type="PRINTS" id="PR00420">
    <property type="entry name" value="RNGMNOXGNASE"/>
</dbReference>
<dbReference type="SUPFAM" id="SSF51905">
    <property type="entry name" value="FAD/NAD(P)-binding domain"/>
    <property type="match status" value="1"/>
</dbReference>
<protein>
    <recommendedName>
        <fullName evidence="5">FAD-binding domain-containing protein</fullName>
    </recommendedName>
</protein>
<dbReference type="InterPro" id="IPR002938">
    <property type="entry name" value="FAD-bd"/>
</dbReference>
<evidence type="ECO:0000313" key="6">
    <source>
        <dbReference type="EMBL" id="CAK7918429.1"/>
    </source>
</evidence>
<evidence type="ECO:0000259" key="5">
    <source>
        <dbReference type="Pfam" id="PF01494"/>
    </source>
</evidence>
<organism evidence="6 7">
    <name type="scientific">[Candida] anglica</name>
    <dbReference type="NCBI Taxonomy" id="148631"/>
    <lineage>
        <taxon>Eukaryota</taxon>
        <taxon>Fungi</taxon>
        <taxon>Dikarya</taxon>
        <taxon>Ascomycota</taxon>
        <taxon>Saccharomycotina</taxon>
        <taxon>Pichiomycetes</taxon>
        <taxon>Debaryomycetaceae</taxon>
        <taxon>Kurtzmaniella</taxon>
    </lineage>
</organism>
<dbReference type="InterPro" id="IPR036188">
    <property type="entry name" value="FAD/NAD-bd_sf"/>
</dbReference>
<feature type="domain" description="FAD-binding" evidence="5">
    <location>
        <begin position="5"/>
        <end position="342"/>
    </location>
</feature>
<keyword evidence="4" id="KW-0503">Monooxygenase</keyword>